<name>T1INM8_STRMM</name>
<feature type="compositionally biased region" description="Basic residues" evidence="1">
    <location>
        <begin position="362"/>
        <end position="371"/>
    </location>
</feature>
<feature type="compositionally biased region" description="Basic and acidic residues" evidence="1">
    <location>
        <begin position="372"/>
        <end position="383"/>
    </location>
</feature>
<evidence type="ECO:0000313" key="2">
    <source>
        <dbReference type="EnsemblMetazoa" id="SMAR002612-PA"/>
    </source>
</evidence>
<feature type="compositionally biased region" description="Basic and acidic residues" evidence="1">
    <location>
        <begin position="402"/>
        <end position="412"/>
    </location>
</feature>
<feature type="region of interest" description="Disordered" evidence="1">
    <location>
        <begin position="303"/>
        <end position="412"/>
    </location>
</feature>
<dbReference type="EMBL" id="JH431190">
    <property type="status" value="NOT_ANNOTATED_CDS"/>
    <property type="molecule type" value="Genomic_DNA"/>
</dbReference>
<dbReference type="Proteomes" id="UP000014500">
    <property type="component" value="Unassembled WGS sequence"/>
</dbReference>
<keyword evidence="3" id="KW-1185">Reference proteome</keyword>
<sequence>MIHIDKLRNQLTSQCWTTMQSFLLVEATYIRRRDVQQDFSSNSPQSSITSISSINGKMKLLSEFLSGISGSGRVRKQTIKYEDFEMTFQLWKQQANILMEEYQRKIILPRRKPHTMWSTVTKLTEKEVFKDSVDDGMSKTIFYLKTPIKTEEFSYLIYAETSSLINDQESNSPPEVILPHLMYPEMDDDDLAARKIEIKIEQNDEFDDVISRSHVEPSGDFEDIEPMNETLKMEIKIEPNDEFGDKNSSSHDVVKREINIDSVTLDDGGIPINVYPAEKERVNKRPWIVTDFYELNRLENERQQRKKVEEEKMKKQRSAQQKLRRAKQTESHKKAFRIKDADRKRLKRAAETEEESLERKKKDALRKKLRRLKMDADERDRQRVRNAQQKRDRRLKMDEDELNRQRDAQQKIDRCLQMKCDKEN</sequence>
<dbReference type="AlphaFoldDB" id="T1INM8"/>
<evidence type="ECO:0000313" key="3">
    <source>
        <dbReference type="Proteomes" id="UP000014500"/>
    </source>
</evidence>
<accession>T1INM8</accession>
<feature type="compositionally biased region" description="Basic residues" evidence="1">
    <location>
        <begin position="314"/>
        <end position="326"/>
    </location>
</feature>
<feature type="compositionally biased region" description="Basic and acidic residues" evidence="1">
    <location>
        <begin position="303"/>
        <end position="313"/>
    </location>
</feature>
<dbReference type="HOGENOM" id="CLU_647824_0_0_1"/>
<reference evidence="2" key="2">
    <citation type="submission" date="2015-02" db="UniProtKB">
        <authorList>
            <consortium name="EnsemblMetazoa"/>
        </authorList>
    </citation>
    <scope>IDENTIFICATION</scope>
</reference>
<protein>
    <submittedName>
        <fullName evidence="2">Uncharacterized protein</fullName>
    </submittedName>
</protein>
<proteinExistence type="predicted"/>
<feature type="compositionally biased region" description="Basic and acidic residues" evidence="1">
    <location>
        <begin position="327"/>
        <end position="361"/>
    </location>
</feature>
<organism evidence="2 3">
    <name type="scientific">Strigamia maritima</name>
    <name type="common">European centipede</name>
    <name type="synonym">Geophilus maritimus</name>
    <dbReference type="NCBI Taxonomy" id="126957"/>
    <lineage>
        <taxon>Eukaryota</taxon>
        <taxon>Metazoa</taxon>
        <taxon>Ecdysozoa</taxon>
        <taxon>Arthropoda</taxon>
        <taxon>Myriapoda</taxon>
        <taxon>Chilopoda</taxon>
        <taxon>Pleurostigmophora</taxon>
        <taxon>Geophilomorpha</taxon>
        <taxon>Linotaeniidae</taxon>
        <taxon>Strigamia</taxon>
    </lineage>
</organism>
<reference evidence="3" key="1">
    <citation type="submission" date="2011-05" db="EMBL/GenBank/DDBJ databases">
        <authorList>
            <person name="Richards S.R."/>
            <person name="Qu J."/>
            <person name="Jiang H."/>
            <person name="Jhangiani S.N."/>
            <person name="Agravi P."/>
            <person name="Goodspeed R."/>
            <person name="Gross S."/>
            <person name="Mandapat C."/>
            <person name="Jackson L."/>
            <person name="Mathew T."/>
            <person name="Pu L."/>
            <person name="Thornton R."/>
            <person name="Saada N."/>
            <person name="Wilczek-Boney K.B."/>
            <person name="Lee S."/>
            <person name="Kovar C."/>
            <person name="Wu Y."/>
            <person name="Scherer S.E."/>
            <person name="Worley K.C."/>
            <person name="Muzny D.M."/>
            <person name="Gibbs R."/>
        </authorList>
    </citation>
    <scope>NUCLEOTIDE SEQUENCE</scope>
    <source>
        <strain evidence="3">Brora</strain>
    </source>
</reference>
<dbReference type="EnsemblMetazoa" id="SMAR002612-RA">
    <property type="protein sequence ID" value="SMAR002612-PA"/>
    <property type="gene ID" value="SMAR002612"/>
</dbReference>
<evidence type="ECO:0000256" key="1">
    <source>
        <dbReference type="SAM" id="MobiDB-lite"/>
    </source>
</evidence>